<sequence length="55" mass="6102">MDEEAIALVPHSAPSTVTLNRMRIKLFEGGKVSSAHLSPFRLIIIINQEISEGFH</sequence>
<organism evidence="1 2">
    <name type="scientific">Microseira wollei NIES-4236</name>
    <dbReference type="NCBI Taxonomy" id="2530354"/>
    <lineage>
        <taxon>Bacteria</taxon>
        <taxon>Bacillati</taxon>
        <taxon>Cyanobacteriota</taxon>
        <taxon>Cyanophyceae</taxon>
        <taxon>Oscillatoriophycideae</taxon>
        <taxon>Aerosakkonematales</taxon>
        <taxon>Aerosakkonemataceae</taxon>
        <taxon>Microseira</taxon>
    </lineage>
</organism>
<dbReference type="EMBL" id="BLAY01000165">
    <property type="protein sequence ID" value="GET42457.1"/>
    <property type="molecule type" value="Genomic_DNA"/>
</dbReference>
<comment type="caution">
    <text evidence="1">The sequence shown here is derived from an EMBL/GenBank/DDBJ whole genome shotgun (WGS) entry which is preliminary data.</text>
</comment>
<keyword evidence="2" id="KW-1185">Reference proteome</keyword>
<dbReference type="AlphaFoldDB" id="A0AAV3XPN2"/>
<name>A0AAV3XPN2_9CYAN</name>
<evidence type="ECO:0000313" key="1">
    <source>
        <dbReference type="EMBL" id="GET42457.1"/>
    </source>
</evidence>
<gene>
    <name evidence="1" type="ORF">MiSe_72740</name>
</gene>
<accession>A0AAV3XPN2</accession>
<proteinExistence type="predicted"/>
<protein>
    <submittedName>
        <fullName evidence="1">Uncharacterized protein</fullName>
    </submittedName>
</protein>
<dbReference type="Proteomes" id="UP001050975">
    <property type="component" value="Unassembled WGS sequence"/>
</dbReference>
<evidence type="ECO:0000313" key="2">
    <source>
        <dbReference type="Proteomes" id="UP001050975"/>
    </source>
</evidence>
<reference evidence="1" key="1">
    <citation type="submission" date="2019-10" db="EMBL/GenBank/DDBJ databases">
        <title>Draft genome sequece of Microseira wollei NIES-4236.</title>
        <authorList>
            <person name="Yamaguchi H."/>
            <person name="Suzuki S."/>
            <person name="Kawachi M."/>
        </authorList>
    </citation>
    <scope>NUCLEOTIDE SEQUENCE</scope>
    <source>
        <strain evidence="1">NIES-4236</strain>
    </source>
</reference>